<keyword evidence="1" id="KW-0812">Transmembrane</keyword>
<feature type="transmembrane region" description="Helical" evidence="1">
    <location>
        <begin position="102"/>
        <end position="128"/>
    </location>
</feature>
<sequence length="222" mass="24642">MVRKQLRGRNLPQLREGHDLDTRVIDANYSEFDDDYENHYSDGSRWHNRAYNAGRYAKKAYDWSQNCSRGVTPAMENGAGAAIGTLGTVANHTNPFKPWRSFAFWSMSIGTLVVGSWVAQFFLGGLIATRNPRQLPHNTSTPVRFGHGVVNAGKPVANGVWNGFGQVATGAGDSLDKAVRLQTAETNNWQQPPVNVQQPKQTTTLPLTTWTGDGRYQPIRKK</sequence>
<reference evidence="2 3" key="1">
    <citation type="submission" date="2017-06" db="EMBL/GenBank/DDBJ databases">
        <title>Genome sequencing of cyanobaciteial culture collection at National Institute for Environmental Studies (NIES).</title>
        <authorList>
            <person name="Hirose Y."/>
            <person name="Shimura Y."/>
            <person name="Fujisawa T."/>
            <person name="Nakamura Y."/>
            <person name="Kawachi M."/>
        </authorList>
    </citation>
    <scope>NUCLEOTIDE SEQUENCE [LARGE SCALE GENOMIC DNA]</scope>
    <source>
        <strain evidence="2 3">NIES-267</strain>
    </source>
</reference>
<keyword evidence="1" id="KW-1133">Transmembrane helix</keyword>
<dbReference type="AlphaFoldDB" id="A0A1Z4LTK1"/>
<organism evidence="2 3">
    <name type="scientific">Calothrix parasitica NIES-267</name>
    <dbReference type="NCBI Taxonomy" id="1973488"/>
    <lineage>
        <taxon>Bacteria</taxon>
        <taxon>Bacillati</taxon>
        <taxon>Cyanobacteriota</taxon>
        <taxon>Cyanophyceae</taxon>
        <taxon>Nostocales</taxon>
        <taxon>Calotrichaceae</taxon>
        <taxon>Calothrix</taxon>
    </lineage>
</organism>
<accession>A0A1Z4LTK1</accession>
<dbReference type="OrthoDB" id="511245at2"/>
<dbReference type="Proteomes" id="UP000218418">
    <property type="component" value="Chromosome"/>
</dbReference>
<evidence type="ECO:0000313" key="2">
    <source>
        <dbReference type="EMBL" id="BAY84553.1"/>
    </source>
</evidence>
<evidence type="ECO:0000256" key="1">
    <source>
        <dbReference type="SAM" id="Phobius"/>
    </source>
</evidence>
<proteinExistence type="predicted"/>
<keyword evidence="3" id="KW-1185">Reference proteome</keyword>
<evidence type="ECO:0000313" key="3">
    <source>
        <dbReference type="Proteomes" id="UP000218418"/>
    </source>
</evidence>
<gene>
    <name evidence="2" type="ORF">NIES267_40490</name>
</gene>
<protein>
    <recommendedName>
        <fullName evidence="4">Transmembrane protein</fullName>
    </recommendedName>
</protein>
<keyword evidence="1" id="KW-0472">Membrane</keyword>
<name>A0A1Z4LTK1_9CYAN</name>
<evidence type="ECO:0008006" key="4">
    <source>
        <dbReference type="Google" id="ProtNLM"/>
    </source>
</evidence>
<dbReference type="EMBL" id="AP018227">
    <property type="protein sequence ID" value="BAY84553.1"/>
    <property type="molecule type" value="Genomic_DNA"/>
</dbReference>